<keyword evidence="6" id="KW-0539">Nucleus</keyword>
<evidence type="ECO:0000256" key="6">
    <source>
        <dbReference type="ARBA" id="ARBA00023242"/>
    </source>
</evidence>
<dbReference type="PROSITE" id="PS50090">
    <property type="entry name" value="MYB_LIKE"/>
    <property type="match status" value="1"/>
</dbReference>
<dbReference type="Gene3D" id="1.10.10.60">
    <property type="entry name" value="Homeodomain-like"/>
    <property type="match status" value="1"/>
</dbReference>
<dbReference type="PROSITE" id="PS51294">
    <property type="entry name" value="HTH_MYB"/>
    <property type="match status" value="1"/>
</dbReference>
<feature type="domain" description="Myb-like" evidence="8">
    <location>
        <begin position="40"/>
        <end position="102"/>
    </location>
</feature>
<keyword evidence="4" id="KW-0238">DNA-binding</keyword>
<dbReference type="GO" id="GO:0005634">
    <property type="term" value="C:nucleus"/>
    <property type="evidence" value="ECO:0007669"/>
    <property type="project" value="UniProtKB-SubCell"/>
</dbReference>
<feature type="compositionally biased region" description="Basic and acidic residues" evidence="7">
    <location>
        <begin position="1"/>
        <end position="12"/>
    </location>
</feature>
<dbReference type="CDD" id="cd00167">
    <property type="entry name" value="SANT"/>
    <property type="match status" value="1"/>
</dbReference>
<keyword evidence="2" id="KW-0677">Repeat</keyword>
<comment type="subcellular location">
    <subcellularLocation>
        <location evidence="1">Nucleus</location>
    </subcellularLocation>
</comment>
<evidence type="ECO:0000313" key="11">
    <source>
        <dbReference type="Proteomes" id="UP001237642"/>
    </source>
</evidence>
<dbReference type="PANTHER" id="PTHR47995">
    <property type="entry name" value="TRANSCRIPTION FACTOR MYB33-RELATED"/>
    <property type="match status" value="1"/>
</dbReference>
<keyword evidence="11" id="KW-1185">Reference proteome</keyword>
<feature type="region of interest" description="Disordered" evidence="7">
    <location>
        <begin position="338"/>
        <end position="358"/>
    </location>
</feature>
<evidence type="ECO:0000256" key="7">
    <source>
        <dbReference type="SAM" id="MobiDB-lite"/>
    </source>
</evidence>
<evidence type="ECO:0000256" key="1">
    <source>
        <dbReference type="ARBA" id="ARBA00004123"/>
    </source>
</evidence>
<dbReference type="AlphaFoldDB" id="A0AAD8J3S6"/>
<evidence type="ECO:0000256" key="3">
    <source>
        <dbReference type="ARBA" id="ARBA00023015"/>
    </source>
</evidence>
<keyword evidence="5" id="KW-0804">Transcription</keyword>
<evidence type="ECO:0000259" key="8">
    <source>
        <dbReference type="PROSITE" id="PS50090"/>
    </source>
</evidence>
<reference evidence="10" key="1">
    <citation type="submission" date="2023-02" db="EMBL/GenBank/DDBJ databases">
        <title>Genome of toxic invasive species Heracleum sosnowskyi carries increased number of genes despite the absence of recent whole-genome duplications.</title>
        <authorList>
            <person name="Schelkunov M."/>
            <person name="Shtratnikova V."/>
            <person name="Makarenko M."/>
            <person name="Klepikova A."/>
            <person name="Omelchenko D."/>
            <person name="Novikova G."/>
            <person name="Obukhova E."/>
            <person name="Bogdanov V."/>
            <person name="Penin A."/>
            <person name="Logacheva M."/>
        </authorList>
    </citation>
    <scope>NUCLEOTIDE SEQUENCE</scope>
    <source>
        <strain evidence="10">Hsosn_3</strain>
        <tissue evidence="10">Leaf</tissue>
    </source>
</reference>
<dbReference type="Proteomes" id="UP001237642">
    <property type="component" value="Unassembled WGS sequence"/>
</dbReference>
<proteinExistence type="predicted"/>
<accession>A0AAD8J3S6</accession>
<protein>
    <submittedName>
        <fullName evidence="10">Transcription factor GAMYB-like</fullName>
    </submittedName>
</protein>
<dbReference type="InterPro" id="IPR017930">
    <property type="entry name" value="Myb_dom"/>
</dbReference>
<sequence length="496" mass="53689">MSDRTSESEDRNVGNGYVDGDSSLVEEASSGENMAVGGLLKKGPWTSAEDAILILRKGPLCPMKSVVSLNSMLRWGISGARMAAELPGRTDNEIKNFWNTRIKRRQRAGLPIYPPDICLQALDENDSSQDMSTFTTVDTPYPMLLSTNNLEIPPVDFDYYNGGGQFFPTFLDSASSLHTQALGSTSSNGFMLSDMHTVKRLREPGFSSVVSDVLPVFSEYHDEGSRKIAKSFGGSSFDCSLSSSSCLLPGSHALLNGDSSSSEPISWATKLELPSIQNSDTQIGNWGTPSPLPSLESVDTLIQTPPNEQAQSNCFSPHNNGLLESVLYESQALKNSKNNSSQLASPVSAAPGDVPYSTQENDAEWNVYAEANSPLGQSVASVFSEYTPVSASSLDEPQLVKLLPVKQEVECGPTCCEENSRSSCQMVSPRPDMLLDSNWYGLSSDRGKEQSNLTDAIGALLCEDFSYDCRAMDAMAGVCSRQWDMSTSICQISDNH</sequence>
<dbReference type="PANTHER" id="PTHR47995:SF18">
    <property type="entry name" value="TRANSCRIPTION FACTOR MYB65"/>
    <property type="match status" value="1"/>
</dbReference>
<evidence type="ECO:0000256" key="4">
    <source>
        <dbReference type="ARBA" id="ARBA00023125"/>
    </source>
</evidence>
<feature type="domain" description="HTH myb-type" evidence="9">
    <location>
        <begin position="83"/>
        <end position="106"/>
    </location>
</feature>
<dbReference type="InterPro" id="IPR001005">
    <property type="entry name" value="SANT/Myb"/>
</dbReference>
<keyword evidence="3" id="KW-0805">Transcription regulation</keyword>
<evidence type="ECO:0000256" key="5">
    <source>
        <dbReference type="ARBA" id="ARBA00023163"/>
    </source>
</evidence>
<feature type="region of interest" description="Disordered" evidence="7">
    <location>
        <begin position="1"/>
        <end position="23"/>
    </location>
</feature>
<organism evidence="10 11">
    <name type="scientific">Heracleum sosnowskyi</name>
    <dbReference type="NCBI Taxonomy" id="360622"/>
    <lineage>
        <taxon>Eukaryota</taxon>
        <taxon>Viridiplantae</taxon>
        <taxon>Streptophyta</taxon>
        <taxon>Embryophyta</taxon>
        <taxon>Tracheophyta</taxon>
        <taxon>Spermatophyta</taxon>
        <taxon>Magnoliopsida</taxon>
        <taxon>eudicotyledons</taxon>
        <taxon>Gunneridae</taxon>
        <taxon>Pentapetalae</taxon>
        <taxon>asterids</taxon>
        <taxon>campanulids</taxon>
        <taxon>Apiales</taxon>
        <taxon>Apiaceae</taxon>
        <taxon>Apioideae</taxon>
        <taxon>apioid superclade</taxon>
        <taxon>Tordylieae</taxon>
        <taxon>Tordyliinae</taxon>
        <taxon>Heracleum</taxon>
    </lineage>
</organism>
<dbReference type="EMBL" id="JAUIZM010000002">
    <property type="protein sequence ID" value="KAK1396623.1"/>
    <property type="molecule type" value="Genomic_DNA"/>
</dbReference>
<comment type="caution">
    <text evidence="10">The sequence shown here is derived from an EMBL/GenBank/DDBJ whole genome shotgun (WGS) entry which is preliminary data.</text>
</comment>
<reference evidence="10" key="2">
    <citation type="submission" date="2023-05" db="EMBL/GenBank/DDBJ databases">
        <authorList>
            <person name="Schelkunov M.I."/>
        </authorList>
    </citation>
    <scope>NUCLEOTIDE SEQUENCE</scope>
    <source>
        <strain evidence="10">Hsosn_3</strain>
        <tissue evidence="10">Leaf</tissue>
    </source>
</reference>
<evidence type="ECO:0000313" key="10">
    <source>
        <dbReference type="EMBL" id="KAK1396623.1"/>
    </source>
</evidence>
<name>A0AAD8J3S6_9APIA</name>
<evidence type="ECO:0000259" key="9">
    <source>
        <dbReference type="PROSITE" id="PS51294"/>
    </source>
</evidence>
<dbReference type="GO" id="GO:0003677">
    <property type="term" value="F:DNA binding"/>
    <property type="evidence" value="ECO:0007669"/>
    <property type="project" value="UniProtKB-KW"/>
</dbReference>
<gene>
    <name evidence="10" type="ORF">POM88_006486</name>
</gene>
<evidence type="ECO:0000256" key="2">
    <source>
        <dbReference type="ARBA" id="ARBA00022737"/>
    </source>
</evidence>